<evidence type="ECO:0000313" key="4">
    <source>
        <dbReference type="EMBL" id="MBB4104697.1"/>
    </source>
</evidence>
<dbReference type="Proteomes" id="UP000584824">
    <property type="component" value="Unassembled WGS sequence"/>
</dbReference>
<feature type="compositionally biased region" description="Low complexity" evidence="1">
    <location>
        <begin position="43"/>
        <end position="53"/>
    </location>
</feature>
<protein>
    <recommendedName>
        <fullName evidence="3">Extensin-like C-terminal domain-containing protein</fullName>
    </recommendedName>
</protein>
<gene>
    <name evidence="4" type="ORF">GGQ66_003276</name>
</gene>
<feature type="region of interest" description="Disordered" evidence="1">
    <location>
        <begin position="19"/>
        <end position="69"/>
    </location>
</feature>
<sequence length="253" mass="26366">MFKAVFALAAIVLFTSAAPPPVGPVPPAKPAKDAPPVPEPKPQAEAAAAETAPSVSGKDDEADRPAPEDPAELAACLKALTESGATFKTVASKEDAGACGIEQPVELSAPVPGVQVEPPAVLRCAAALGMAEWTRDVVLPAARRAFPDRQVKTLANASSYICRNRNSADTGKVSEHARGNAIDISAIAFSNGVSLPMKPRGEDGDMDGAFQRSVATAACLYFTTVLSPGSDATHQDHLHLDVLKRRGGFRYCR</sequence>
<keyword evidence="2" id="KW-0732">Signal</keyword>
<reference evidence="4 5" key="1">
    <citation type="submission" date="2020-08" db="EMBL/GenBank/DDBJ databases">
        <title>Genomic Encyclopedia of Type Strains, Phase IV (KMG-IV): sequencing the most valuable type-strain genomes for metagenomic binning, comparative biology and taxonomic classification.</title>
        <authorList>
            <person name="Goeker M."/>
        </authorList>
    </citation>
    <scope>NUCLEOTIDE SEQUENCE [LARGE SCALE GENOMIC DNA]</scope>
    <source>
        <strain evidence="4 5">DSM 26385</strain>
    </source>
</reference>
<name>A0A7W6K400_9HYPH</name>
<proteinExistence type="predicted"/>
<accession>A0A7W6K400</accession>
<dbReference type="RefSeq" id="WP_183793780.1">
    <property type="nucleotide sequence ID" value="NZ_JACIDU010000014.1"/>
</dbReference>
<keyword evidence="5" id="KW-1185">Reference proteome</keyword>
<dbReference type="AlphaFoldDB" id="A0A7W6K400"/>
<evidence type="ECO:0000259" key="3">
    <source>
        <dbReference type="Pfam" id="PF06904"/>
    </source>
</evidence>
<organism evidence="4 5">
    <name type="scientific">Allorhizobium borbori</name>
    <dbReference type="NCBI Taxonomy" id="485907"/>
    <lineage>
        <taxon>Bacteria</taxon>
        <taxon>Pseudomonadati</taxon>
        <taxon>Pseudomonadota</taxon>
        <taxon>Alphaproteobacteria</taxon>
        <taxon>Hyphomicrobiales</taxon>
        <taxon>Rhizobiaceae</taxon>
        <taxon>Rhizobium/Agrobacterium group</taxon>
        <taxon>Allorhizobium</taxon>
    </lineage>
</organism>
<feature type="chain" id="PRO_5030577260" description="Extensin-like C-terminal domain-containing protein" evidence="2">
    <location>
        <begin position="18"/>
        <end position="253"/>
    </location>
</feature>
<comment type="caution">
    <text evidence="4">The sequence shown here is derived from an EMBL/GenBank/DDBJ whole genome shotgun (WGS) entry which is preliminary data.</text>
</comment>
<dbReference type="Pfam" id="PF06904">
    <property type="entry name" value="Extensin-like_C"/>
    <property type="match status" value="1"/>
</dbReference>
<dbReference type="EMBL" id="JACIDU010000014">
    <property type="protein sequence ID" value="MBB4104697.1"/>
    <property type="molecule type" value="Genomic_DNA"/>
</dbReference>
<feature type="domain" description="Extensin-like C-terminal" evidence="3">
    <location>
        <begin position="75"/>
        <end position="253"/>
    </location>
</feature>
<evidence type="ECO:0000313" key="5">
    <source>
        <dbReference type="Proteomes" id="UP000584824"/>
    </source>
</evidence>
<feature type="compositionally biased region" description="Basic and acidic residues" evidence="1">
    <location>
        <begin position="57"/>
        <end position="67"/>
    </location>
</feature>
<feature type="compositionally biased region" description="Pro residues" evidence="1">
    <location>
        <begin position="19"/>
        <end position="41"/>
    </location>
</feature>
<evidence type="ECO:0000256" key="1">
    <source>
        <dbReference type="SAM" id="MobiDB-lite"/>
    </source>
</evidence>
<feature type="signal peptide" evidence="2">
    <location>
        <begin position="1"/>
        <end position="17"/>
    </location>
</feature>
<evidence type="ECO:0000256" key="2">
    <source>
        <dbReference type="SAM" id="SignalP"/>
    </source>
</evidence>
<dbReference type="InterPro" id="IPR009683">
    <property type="entry name" value="Extensin-like_C"/>
</dbReference>